<dbReference type="RefSeq" id="WP_215583333.1">
    <property type="nucleotide sequence ID" value="NZ_CP073754.1"/>
</dbReference>
<dbReference type="Pfam" id="PF23400">
    <property type="entry name" value="CARF_Card1"/>
    <property type="match status" value="1"/>
</dbReference>
<evidence type="ECO:0000313" key="4">
    <source>
        <dbReference type="Proteomes" id="UP000676649"/>
    </source>
</evidence>
<dbReference type="Gene3D" id="1.10.10.680">
    <property type="entry name" value="Hypothetical protein VC1899 (Restriction endonuclease-like)"/>
    <property type="match status" value="1"/>
</dbReference>
<organism evidence="3 4">
    <name type="scientific">Methylomonas paludis</name>
    <dbReference type="NCBI Taxonomy" id="1173101"/>
    <lineage>
        <taxon>Bacteria</taxon>
        <taxon>Pseudomonadati</taxon>
        <taxon>Pseudomonadota</taxon>
        <taxon>Gammaproteobacteria</taxon>
        <taxon>Methylococcales</taxon>
        <taxon>Methylococcaceae</taxon>
        <taxon>Methylomonas</taxon>
    </lineage>
</organism>
<feature type="domain" description="Card1 endonuclease" evidence="1">
    <location>
        <begin position="234"/>
        <end position="371"/>
    </location>
</feature>
<accession>A0A975MPB8</accession>
<reference evidence="3" key="1">
    <citation type="submission" date="2021-04" db="EMBL/GenBank/DDBJ databases">
        <title>Draft genome sequence data of methanotrophic Methylovulum sp. strain S1L and Methylomonas sp. strain S2AM isolated from boreal lake water columns.</title>
        <authorList>
            <person name="Rissanen A.J."/>
            <person name="Mangayil R."/>
            <person name="Svenning M.M."/>
            <person name="Khanongnuch R."/>
        </authorList>
    </citation>
    <scope>NUCLEOTIDE SEQUENCE</scope>
    <source>
        <strain evidence="3">S2AM</strain>
    </source>
</reference>
<evidence type="ECO:0000313" key="3">
    <source>
        <dbReference type="EMBL" id="QWF71551.1"/>
    </source>
</evidence>
<dbReference type="InterPro" id="IPR011335">
    <property type="entry name" value="Restrct_endonuc-II-like"/>
</dbReference>
<dbReference type="EMBL" id="CP073754">
    <property type="protein sequence ID" value="QWF71551.1"/>
    <property type="molecule type" value="Genomic_DNA"/>
</dbReference>
<dbReference type="InterPro" id="IPR015093">
    <property type="entry name" value="Card1_endonucl_dom"/>
</dbReference>
<dbReference type="Proteomes" id="UP000676649">
    <property type="component" value="Chromosome"/>
</dbReference>
<dbReference type="Pfam" id="PF09002">
    <property type="entry name" value="Card1_endonuc"/>
    <property type="match status" value="1"/>
</dbReference>
<dbReference type="Gene3D" id="3.40.1350.10">
    <property type="match status" value="1"/>
</dbReference>
<dbReference type="InterPro" id="IPR056339">
    <property type="entry name" value="CARF_Card1"/>
</dbReference>
<gene>
    <name evidence="3" type="ORF">KEF85_03460</name>
</gene>
<dbReference type="InterPro" id="IPR011856">
    <property type="entry name" value="tRNA_endonuc-like_dom_sf"/>
</dbReference>
<proteinExistence type="predicted"/>
<evidence type="ECO:0000259" key="1">
    <source>
        <dbReference type="Pfam" id="PF09002"/>
    </source>
</evidence>
<dbReference type="CDD" id="cd22364">
    <property type="entry name" value="VC1899-like"/>
    <property type="match status" value="1"/>
</dbReference>
<dbReference type="KEGG" id="mpad:KEF85_03460"/>
<sequence length="377" mass="42529">MPITTQLILISEQPIPNLTPLLDKELRPAKVIMLVSDKMQAQANALQNILKPKGIQVERYRVTDPLNIEAMQNLILDILDAYKPGEIALNATGGTKPMAIAAYDVFREFKHPVFYVQDQLIWLYPKNKPQALAQHLKLKDYLSAYGADLINMPDHTGVIAPVHKLTETLVNNMGIYANELGTLNYLALKAKNQQLCVEIEDGPQARPHLWDIFDIFAAAGLCTINGHRLTFSNETARFTANGGWLESYAYGLCLKLKKSKGIQDIANNITIERQSASANPVKNEIDIGLIYANSLHIIECKTKRFKENNDTDILYKLDSLRDLMGGLQSKAMLVSFNRLEKSSLARAKELKIELCCHSELRNLHQHLEHWLSKKDNF</sequence>
<evidence type="ECO:0000259" key="2">
    <source>
        <dbReference type="Pfam" id="PF23400"/>
    </source>
</evidence>
<dbReference type="AlphaFoldDB" id="A0A975MPB8"/>
<dbReference type="Gene3D" id="3.40.50.10770">
    <property type="entry name" value="Hypothetical protein VC1899 like domain (Restriction endonuclease-like)"/>
    <property type="match status" value="1"/>
</dbReference>
<keyword evidence="4" id="KW-1185">Reference proteome</keyword>
<dbReference type="SUPFAM" id="SSF52980">
    <property type="entry name" value="Restriction endonuclease-like"/>
    <property type="match status" value="1"/>
</dbReference>
<protein>
    <submittedName>
        <fullName evidence="3">DUF1887 family protein</fullName>
    </submittedName>
</protein>
<dbReference type="GO" id="GO:0003676">
    <property type="term" value="F:nucleic acid binding"/>
    <property type="evidence" value="ECO:0007669"/>
    <property type="project" value="InterPro"/>
</dbReference>
<feature type="domain" description="Card1 CARF" evidence="2">
    <location>
        <begin position="8"/>
        <end position="141"/>
    </location>
</feature>
<name>A0A975MPB8_9GAMM</name>